<organism evidence="1 2">
    <name type="scientific">Citrobacter braakii</name>
    <dbReference type="NCBI Taxonomy" id="57706"/>
    <lineage>
        <taxon>Bacteria</taxon>
        <taxon>Pseudomonadati</taxon>
        <taxon>Pseudomonadota</taxon>
        <taxon>Gammaproteobacteria</taxon>
        <taxon>Enterobacterales</taxon>
        <taxon>Enterobacteriaceae</taxon>
        <taxon>Citrobacter</taxon>
        <taxon>Citrobacter freundii complex</taxon>
    </lineage>
</organism>
<comment type="caution">
    <text evidence="1">The sequence shown here is derived from an EMBL/GenBank/DDBJ whole genome shotgun (WGS) entry which is preliminary data.</text>
</comment>
<dbReference type="EMBL" id="NAEW01000001">
    <property type="protein sequence ID" value="OQM43415.1"/>
    <property type="molecule type" value="Genomic_DNA"/>
</dbReference>
<name>A0A1V8P3Z6_CITBR</name>
<reference evidence="1 2" key="1">
    <citation type="submission" date="2017-03" db="EMBL/GenBank/DDBJ databases">
        <authorList>
            <person name="Afonso C.L."/>
            <person name="Miller P.J."/>
            <person name="Scott M.A."/>
            <person name="Spackman E."/>
            <person name="Goraichik I."/>
            <person name="Dimitrov K.M."/>
            <person name="Suarez D.L."/>
            <person name="Swayne D.E."/>
        </authorList>
    </citation>
    <scope>NUCLEOTIDE SEQUENCE [LARGE SCALE GENOMIC DNA]</scope>
    <source>
        <strain evidence="1 2">ATCC 51113</strain>
    </source>
</reference>
<dbReference type="RefSeq" id="WP_080858527.1">
    <property type="nucleotide sequence ID" value="NZ_CP077405.1"/>
</dbReference>
<evidence type="ECO:0000313" key="2">
    <source>
        <dbReference type="Proteomes" id="UP000192573"/>
    </source>
</evidence>
<dbReference type="AlphaFoldDB" id="A0A1V8P3Z6"/>
<gene>
    <name evidence="1" type="ORF">BZK42_00475</name>
</gene>
<protein>
    <recommendedName>
        <fullName evidence="3">Cell division protein FtsZ</fullName>
    </recommendedName>
</protein>
<dbReference type="Proteomes" id="UP000192573">
    <property type="component" value="Unassembled WGS sequence"/>
</dbReference>
<evidence type="ECO:0000313" key="1">
    <source>
        <dbReference type="EMBL" id="OQM43415.1"/>
    </source>
</evidence>
<accession>A0A1V8P3Z6</accession>
<sequence>MITHHYGTDNIPRKDVKPGAFVKYKDRTYLASANVTKGLYINNVYEKTLIRSDEIEVYLNQYGKPLMRNGDI</sequence>
<proteinExistence type="predicted"/>
<evidence type="ECO:0008006" key="3">
    <source>
        <dbReference type="Google" id="ProtNLM"/>
    </source>
</evidence>